<dbReference type="Proteomes" id="UP000658793">
    <property type="component" value="Unassembled WGS sequence"/>
</dbReference>
<dbReference type="RefSeq" id="WP_188493405.1">
    <property type="nucleotide sequence ID" value="NZ_BMGA01000002.1"/>
</dbReference>
<comment type="caution">
    <text evidence="1">The sequence shown here is derived from an EMBL/GenBank/DDBJ whole genome shotgun (WGS) entry which is preliminary data.</text>
</comment>
<dbReference type="EMBL" id="BMGA01000002">
    <property type="protein sequence ID" value="GGA72963.1"/>
    <property type="molecule type" value="Genomic_DNA"/>
</dbReference>
<reference evidence="2" key="1">
    <citation type="journal article" date="2019" name="Int. J. Syst. Evol. Microbiol.">
        <title>The Global Catalogue of Microorganisms (GCM) 10K type strain sequencing project: providing services to taxonomists for standard genome sequencing and annotation.</title>
        <authorList>
            <consortium name="The Broad Institute Genomics Platform"/>
            <consortium name="The Broad Institute Genome Sequencing Center for Infectious Disease"/>
            <person name="Wu L."/>
            <person name="Ma J."/>
        </authorList>
    </citation>
    <scope>NUCLEOTIDE SEQUENCE [LARGE SCALE GENOMIC DNA]</scope>
    <source>
        <strain evidence="2">CGMCC 1.12811</strain>
    </source>
</reference>
<organism evidence="1 2">
    <name type="scientific">Flavobacterium palustre</name>
    <dbReference type="NCBI Taxonomy" id="1476463"/>
    <lineage>
        <taxon>Bacteria</taxon>
        <taxon>Pseudomonadati</taxon>
        <taxon>Bacteroidota</taxon>
        <taxon>Flavobacteriia</taxon>
        <taxon>Flavobacteriales</taxon>
        <taxon>Flavobacteriaceae</taxon>
        <taxon>Flavobacterium</taxon>
    </lineage>
</organism>
<gene>
    <name evidence="1" type="ORF">GCM10008015_12080</name>
</gene>
<name>A0ABQ1HDV3_9FLAO</name>
<sequence length="495" mass="59500">MKPKYILENYDRILKEIKNPKIIFSNDLIPFLENFASKSFFIYQVDFIKEDSNTKYIIKKPIHNLHPKASKLNFNEVDVAKEFKPFIPKILDKLNIPENQICLRCCSKNENTLYILQECEIEDLSQEKRFFLYCYHSLKNENQKIKKINKERVFKLKSRERIEQYIHRKQYALENLAHRLVKEINPVNSSDLYQFSKNYDKIDCLKITYIYLEKLLRFIEKEYRNYLNVNIKIPYRSTFIKEFEITKKLKKVKSQLLRSNINDQLLKLVNEPLLKIATINIQEKLTYYEFNYCSEFIMAFYKQINFADMSEETIKEFLFDLNFNSLQFFKYLTFEILQELEMQENNIQKIDVLYQFLKNYNQKQSRNYIKYKTNLPSLKEQITSWIEEEIDYLTKKIKLEANQITNISNNEEKIKLLTGLSVAQLSCFFGLLMETGIIKHKNQTDVFRFISENFKTSNTEKISVDSIKVKYYNVENTTKNAIREKIIELLGLTKF</sequence>
<protein>
    <submittedName>
        <fullName evidence="1">Uncharacterized protein</fullName>
    </submittedName>
</protein>
<evidence type="ECO:0000313" key="2">
    <source>
        <dbReference type="Proteomes" id="UP000658793"/>
    </source>
</evidence>
<accession>A0ABQ1HDV3</accession>
<keyword evidence="2" id="KW-1185">Reference proteome</keyword>
<proteinExistence type="predicted"/>
<evidence type="ECO:0000313" key="1">
    <source>
        <dbReference type="EMBL" id="GGA72963.1"/>
    </source>
</evidence>